<reference evidence="3 4" key="1">
    <citation type="submission" date="2020-08" db="EMBL/GenBank/DDBJ databases">
        <title>Genomic Encyclopedia of Type Strains, Phase III (KMG-III): the genomes of soil and plant-associated and newly described type strains.</title>
        <authorList>
            <person name="Whitman W."/>
        </authorList>
    </citation>
    <scope>NUCLEOTIDE SEQUENCE [LARGE SCALE GENOMIC DNA]</scope>
    <source>
        <strain evidence="3 4">CECT 3303</strain>
    </source>
</reference>
<proteinExistence type="predicted"/>
<feature type="region of interest" description="Disordered" evidence="1">
    <location>
        <begin position="59"/>
        <end position="80"/>
    </location>
</feature>
<evidence type="ECO:0000256" key="1">
    <source>
        <dbReference type="SAM" id="MobiDB-lite"/>
    </source>
</evidence>
<name>A0A841D7G9_PLAVE</name>
<evidence type="ECO:0000313" key="4">
    <source>
        <dbReference type="Proteomes" id="UP000562352"/>
    </source>
</evidence>
<dbReference type="EMBL" id="JACHJJ010000010">
    <property type="protein sequence ID" value="MBB5964105.1"/>
    <property type="molecule type" value="Genomic_DNA"/>
</dbReference>
<gene>
    <name evidence="3" type="ORF">FHS22_003388</name>
</gene>
<organism evidence="3 4">
    <name type="scientific">Planomonospora venezuelensis</name>
    <dbReference type="NCBI Taxonomy" id="1999"/>
    <lineage>
        <taxon>Bacteria</taxon>
        <taxon>Bacillati</taxon>
        <taxon>Actinomycetota</taxon>
        <taxon>Actinomycetes</taxon>
        <taxon>Streptosporangiales</taxon>
        <taxon>Streptosporangiaceae</taxon>
        <taxon>Planomonospora</taxon>
    </lineage>
</organism>
<dbReference type="InterPro" id="IPR046924">
    <property type="entry name" value="CATASP"/>
</dbReference>
<evidence type="ECO:0000259" key="2">
    <source>
        <dbReference type="Pfam" id="PF20271"/>
    </source>
</evidence>
<dbReference type="RefSeq" id="WP_184942688.1">
    <property type="nucleotide sequence ID" value="NZ_BAAAWZ010000001.1"/>
</dbReference>
<comment type="caution">
    <text evidence="3">The sequence shown here is derived from an EMBL/GenBank/DDBJ whole genome shotgun (WGS) entry which is preliminary data.</text>
</comment>
<sequence length="112" mass="12188">MLTYQESLHETAELLGRVRGWSLSAREWEQVSAEITALEQAVEAGDTAAVLGCLSQIESADGRRGGPRPITSGDAPEDPVEIPEMINRTIRRIGAFVTHALREEEAAVDEDS</sequence>
<keyword evidence="4" id="KW-1185">Reference proteome</keyword>
<dbReference type="Proteomes" id="UP000562352">
    <property type="component" value="Unassembled WGS sequence"/>
</dbReference>
<dbReference type="AlphaFoldDB" id="A0A841D7G9"/>
<feature type="domain" description="CATRA-Associated Small Protein" evidence="2">
    <location>
        <begin position="13"/>
        <end position="94"/>
    </location>
</feature>
<evidence type="ECO:0000313" key="3">
    <source>
        <dbReference type="EMBL" id="MBB5964105.1"/>
    </source>
</evidence>
<accession>A0A841D7G9</accession>
<dbReference type="Pfam" id="PF20271">
    <property type="entry name" value="CATASP"/>
    <property type="match status" value="1"/>
</dbReference>
<protein>
    <recommendedName>
        <fullName evidence="2">CATRA-Associated Small Protein domain-containing protein</fullName>
    </recommendedName>
</protein>